<feature type="domain" description="Glycosyltransferase subfamily 4-like N-terminal" evidence="2">
    <location>
        <begin position="22"/>
        <end position="200"/>
    </location>
</feature>
<dbReference type="RefSeq" id="WP_095642109.1">
    <property type="nucleotide sequence ID" value="NZ_LMVO01000013.1"/>
</dbReference>
<evidence type="ECO:0000313" key="3">
    <source>
        <dbReference type="EMBL" id="PAV09377.1"/>
    </source>
</evidence>
<dbReference type="Pfam" id="PF00534">
    <property type="entry name" value="Glycos_transf_1"/>
    <property type="match status" value="1"/>
</dbReference>
<dbReference type="CDD" id="cd03794">
    <property type="entry name" value="GT4_WbuB-like"/>
    <property type="match status" value="1"/>
</dbReference>
<accession>A0AAX0Q836</accession>
<protein>
    <recommendedName>
        <fullName evidence="5">Glycosyltransferase family 4 protein</fullName>
    </recommendedName>
</protein>
<evidence type="ECO:0000259" key="2">
    <source>
        <dbReference type="Pfam" id="PF13579"/>
    </source>
</evidence>
<dbReference type="InterPro" id="IPR001296">
    <property type="entry name" value="Glyco_trans_1"/>
</dbReference>
<organism evidence="3 4">
    <name type="scientific">Methanocorpusculum parvum</name>
    <dbReference type="NCBI Taxonomy" id="2193"/>
    <lineage>
        <taxon>Archaea</taxon>
        <taxon>Methanobacteriati</taxon>
        <taxon>Methanobacteriota</taxon>
        <taxon>Stenosarchaea group</taxon>
        <taxon>Methanomicrobia</taxon>
        <taxon>Methanomicrobiales</taxon>
        <taxon>Methanocorpusculaceae</taxon>
        <taxon>Methanocorpusculum</taxon>
    </lineage>
</organism>
<name>A0AAX0Q836_9EURY</name>
<dbReference type="InterPro" id="IPR028098">
    <property type="entry name" value="Glyco_trans_4-like_N"/>
</dbReference>
<keyword evidence="4" id="KW-1185">Reference proteome</keyword>
<evidence type="ECO:0000259" key="1">
    <source>
        <dbReference type="Pfam" id="PF00534"/>
    </source>
</evidence>
<dbReference type="Gene3D" id="3.40.50.2000">
    <property type="entry name" value="Glycogen Phosphorylase B"/>
    <property type="match status" value="2"/>
</dbReference>
<dbReference type="PANTHER" id="PTHR12526">
    <property type="entry name" value="GLYCOSYLTRANSFERASE"/>
    <property type="match status" value="1"/>
</dbReference>
<comment type="caution">
    <text evidence="3">The sequence shown here is derived from an EMBL/GenBank/DDBJ whole genome shotgun (WGS) entry which is preliminary data.</text>
</comment>
<reference evidence="3 4" key="1">
    <citation type="journal article" date="2017" name="BMC Genomics">
        <title>Genomic analysis of methanogenic archaea reveals a shift towards energy conservation.</title>
        <authorList>
            <person name="Gilmore S.P."/>
            <person name="Henske J.K."/>
            <person name="Sexton J.A."/>
            <person name="Solomon K.V."/>
            <person name="Seppala S."/>
            <person name="Yoo J.I."/>
            <person name="Huyett L.M."/>
            <person name="Pressman A."/>
            <person name="Cogan J.Z."/>
            <person name="Kivenson V."/>
            <person name="Peng X."/>
            <person name="Tan Y."/>
            <person name="Valentine D.L."/>
            <person name="O'Malley M.A."/>
        </authorList>
    </citation>
    <scope>NUCLEOTIDE SEQUENCE [LARGE SCALE GENOMIC DNA]</scope>
    <source>
        <strain evidence="3 4">XII</strain>
    </source>
</reference>
<dbReference type="AlphaFoldDB" id="A0AAX0Q836"/>
<dbReference type="Proteomes" id="UP000243820">
    <property type="component" value="Unassembled WGS sequence"/>
</dbReference>
<feature type="domain" description="Glycosyl transferase family 1" evidence="1">
    <location>
        <begin position="219"/>
        <end position="385"/>
    </location>
</feature>
<dbReference type="GO" id="GO:0016757">
    <property type="term" value="F:glycosyltransferase activity"/>
    <property type="evidence" value="ECO:0007669"/>
    <property type="project" value="InterPro"/>
</dbReference>
<dbReference type="PANTHER" id="PTHR12526:SF609">
    <property type="entry name" value="LIPOPOLYSACCHARIDE BIOSYNTHESIS PROTEIN"/>
    <property type="match status" value="1"/>
</dbReference>
<evidence type="ECO:0000313" key="4">
    <source>
        <dbReference type="Proteomes" id="UP000243820"/>
    </source>
</evidence>
<sequence>MNILLITANYAPEIGSSAQIYQDLANGFVKNGHTVHILTSYPRDYTLTDGDRVRQLPLDTEENGVVVHRVRHPSKRDSIIVRGLEHFYIPLYYFRKYKEICRSAEIKFDACIHHIPPLPLYYLARWIKRYDGTPSIFNMQDYHPQELTDVGFMKNPVIISVLKHIERKAYKNADFLAVNSHGGIPYVVSRGADAARVGTIFNPISLDIIDDPSIPGNFKELEDIDGKFLVTYAGILSPFQGIDIILDAAQRLSHRDDILFYIVGDGMERERLEKRVTDENISNVRIHKFLPRREYLNLIKSTDVALISLDERMKAPCLPGKTINLMAMKKAILALVSVDSETADIIGKAKCGEVTPPSDVQGICDAVIRMADNAELRAEFGACGRAYLMDHMEQNVVVHQYEDVIKRLNHMNPITKNQVN</sequence>
<gene>
    <name evidence="3" type="ORF">ASJ83_07845</name>
</gene>
<dbReference type="EMBL" id="LMVO01000013">
    <property type="protein sequence ID" value="PAV09377.1"/>
    <property type="molecule type" value="Genomic_DNA"/>
</dbReference>
<proteinExistence type="predicted"/>
<dbReference type="Pfam" id="PF13579">
    <property type="entry name" value="Glyco_trans_4_4"/>
    <property type="match status" value="1"/>
</dbReference>
<dbReference type="SUPFAM" id="SSF53756">
    <property type="entry name" value="UDP-Glycosyltransferase/glycogen phosphorylase"/>
    <property type="match status" value="1"/>
</dbReference>
<evidence type="ECO:0008006" key="5">
    <source>
        <dbReference type="Google" id="ProtNLM"/>
    </source>
</evidence>